<reference evidence="2" key="1">
    <citation type="submission" date="2022-12" db="EMBL/GenBank/DDBJ databases">
        <authorList>
            <person name="Krivoruchko A.V."/>
            <person name="Elkin A."/>
        </authorList>
    </citation>
    <scope>NUCLEOTIDE SEQUENCE</scope>
    <source>
        <strain evidence="2">IEGM 1391</strain>
    </source>
</reference>
<sequence>MNAKIGTIRPKAINAYIVRRTTRHLDFFFVFAAGPLSGGSGGSLPEERADGSFGSCGGGTDPDRVTPAAADAGPTAERAAGVTGGSP</sequence>
<gene>
    <name evidence="2" type="ORF">O4220_02355</name>
</gene>
<dbReference type="Proteomes" id="UP001081071">
    <property type="component" value="Unassembled WGS sequence"/>
</dbReference>
<name>A0ABT4M9F6_9NOCA</name>
<evidence type="ECO:0000256" key="1">
    <source>
        <dbReference type="SAM" id="MobiDB-lite"/>
    </source>
</evidence>
<organism evidence="2 3">
    <name type="scientific">Rhodococcus ruber</name>
    <dbReference type="NCBI Taxonomy" id="1830"/>
    <lineage>
        <taxon>Bacteria</taxon>
        <taxon>Bacillati</taxon>
        <taxon>Actinomycetota</taxon>
        <taxon>Actinomycetes</taxon>
        <taxon>Mycobacteriales</taxon>
        <taxon>Nocardiaceae</taxon>
        <taxon>Rhodococcus</taxon>
    </lineage>
</organism>
<evidence type="ECO:0000313" key="2">
    <source>
        <dbReference type="EMBL" id="MCZ4517339.1"/>
    </source>
</evidence>
<proteinExistence type="predicted"/>
<evidence type="ECO:0000313" key="3">
    <source>
        <dbReference type="Proteomes" id="UP001081071"/>
    </source>
</evidence>
<comment type="caution">
    <text evidence="2">The sequence shown here is derived from an EMBL/GenBank/DDBJ whole genome shotgun (WGS) entry which is preliminary data.</text>
</comment>
<accession>A0ABT4M9F6</accession>
<dbReference type="RefSeq" id="WP_269602256.1">
    <property type="nucleotide sequence ID" value="NZ_JAPWIJ010000001.1"/>
</dbReference>
<feature type="region of interest" description="Disordered" evidence="1">
    <location>
        <begin position="39"/>
        <end position="87"/>
    </location>
</feature>
<keyword evidence="3" id="KW-1185">Reference proteome</keyword>
<dbReference type="EMBL" id="JAPWIJ010000001">
    <property type="protein sequence ID" value="MCZ4517339.1"/>
    <property type="molecule type" value="Genomic_DNA"/>
</dbReference>
<protein>
    <submittedName>
        <fullName evidence="2">Uncharacterized protein</fullName>
    </submittedName>
</protein>